<evidence type="ECO:0000256" key="6">
    <source>
        <dbReference type="SAM" id="Phobius"/>
    </source>
</evidence>
<feature type="transmembrane region" description="Helical" evidence="6">
    <location>
        <begin position="7"/>
        <end position="25"/>
    </location>
</feature>
<accession>A0A5C7J8J5</accession>
<evidence type="ECO:0000256" key="4">
    <source>
        <dbReference type="ARBA" id="ARBA00022989"/>
    </source>
</evidence>
<dbReference type="PANTHER" id="PTHR40277">
    <property type="entry name" value="BLL5419 PROTEIN"/>
    <property type="match status" value="1"/>
</dbReference>
<sequence length="324" mass="36588">MKKTMKRLTTFLKTLCTLLLVYWLIQKVNWVEVGVIVRGVSLPLLGVYVLFQLAGNLVSAWKWQYLSASQGFTFSLKDGFLSYITGAFINNFLPSTIGGDTYRTLWMSASGKRFEAFTVVFFDRISGLLGLFLLATIGFFFLPWQVFFSDPVLLIIAAVVLGTTIFILISLFWFTGLFELLLLIIDWFSPLKKIKQAIERFRPLIETDLYLKALLWSLLFLVVGIGFSNYALWSALGAHLSVTTFFGCIFLATLLANIPFSINNIGIKEWAYVFIFGLVGITPEVAVTAALLSRLLQMLISFVAVPWYVRERQWLGRKAGEVTA</sequence>
<reference evidence="7 8" key="1">
    <citation type="submission" date="2018-09" db="EMBL/GenBank/DDBJ databases">
        <title>Metagenome Assembled Genomes from an Advanced Water Purification Facility.</title>
        <authorList>
            <person name="Stamps B.W."/>
            <person name="Spear J.R."/>
        </authorList>
    </citation>
    <scope>NUCLEOTIDE SEQUENCE [LARGE SCALE GENOMIC DNA]</scope>
    <source>
        <strain evidence="7">Bin_63_2</strain>
    </source>
</reference>
<feature type="transmembrane region" description="Helical" evidence="6">
    <location>
        <begin position="121"/>
        <end position="143"/>
    </location>
</feature>
<evidence type="ECO:0000256" key="1">
    <source>
        <dbReference type="ARBA" id="ARBA00004651"/>
    </source>
</evidence>
<evidence type="ECO:0000313" key="7">
    <source>
        <dbReference type="EMBL" id="TXG77900.1"/>
    </source>
</evidence>
<feature type="transmembrane region" description="Helical" evidence="6">
    <location>
        <begin position="270"/>
        <end position="286"/>
    </location>
</feature>
<dbReference type="AlphaFoldDB" id="A0A5C7J8J5"/>
<feature type="transmembrane region" description="Helical" evidence="6">
    <location>
        <begin position="155"/>
        <end position="188"/>
    </location>
</feature>
<dbReference type="GO" id="GO:0005886">
    <property type="term" value="C:plasma membrane"/>
    <property type="evidence" value="ECO:0007669"/>
    <property type="project" value="UniProtKB-SubCell"/>
</dbReference>
<protein>
    <submittedName>
        <fullName evidence="7">Flippase-like domain-containing protein</fullName>
    </submittedName>
</protein>
<evidence type="ECO:0000256" key="3">
    <source>
        <dbReference type="ARBA" id="ARBA00022692"/>
    </source>
</evidence>
<keyword evidence="2" id="KW-1003">Cell membrane</keyword>
<name>A0A5C7J8J5_9BACT</name>
<dbReference type="EMBL" id="SSDS01000034">
    <property type="protein sequence ID" value="TXG77900.1"/>
    <property type="molecule type" value="Genomic_DNA"/>
</dbReference>
<dbReference type="InterPro" id="IPR022791">
    <property type="entry name" value="L-PG_synthase/AglD"/>
</dbReference>
<evidence type="ECO:0000313" key="8">
    <source>
        <dbReference type="Proteomes" id="UP000321026"/>
    </source>
</evidence>
<evidence type="ECO:0000256" key="5">
    <source>
        <dbReference type="ARBA" id="ARBA00023136"/>
    </source>
</evidence>
<keyword evidence="5 6" id="KW-0472">Membrane</keyword>
<feature type="transmembrane region" description="Helical" evidence="6">
    <location>
        <begin position="238"/>
        <end position="258"/>
    </location>
</feature>
<comment type="subcellular location">
    <subcellularLocation>
        <location evidence="1">Cell membrane</location>
        <topology evidence="1">Multi-pass membrane protein</topology>
    </subcellularLocation>
</comment>
<keyword evidence="3 6" id="KW-0812">Transmembrane</keyword>
<keyword evidence="4 6" id="KW-1133">Transmembrane helix</keyword>
<feature type="transmembrane region" description="Helical" evidence="6">
    <location>
        <begin position="45"/>
        <end position="63"/>
    </location>
</feature>
<proteinExistence type="predicted"/>
<feature type="transmembrane region" description="Helical" evidence="6">
    <location>
        <begin position="209"/>
        <end position="232"/>
    </location>
</feature>
<dbReference type="PANTHER" id="PTHR40277:SF1">
    <property type="entry name" value="BLL5419 PROTEIN"/>
    <property type="match status" value="1"/>
</dbReference>
<organism evidence="7 8">
    <name type="scientific">Candidatus Dojkabacteria bacterium</name>
    <dbReference type="NCBI Taxonomy" id="2099670"/>
    <lineage>
        <taxon>Bacteria</taxon>
        <taxon>Candidatus Dojkabacteria</taxon>
    </lineage>
</organism>
<gene>
    <name evidence="7" type="ORF">E6Q11_02035</name>
</gene>
<dbReference type="Pfam" id="PF03706">
    <property type="entry name" value="LPG_synthase_TM"/>
    <property type="match status" value="1"/>
</dbReference>
<comment type="caution">
    <text evidence="7">The sequence shown here is derived from an EMBL/GenBank/DDBJ whole genome shotgun (WGS) entry which is preliminary data.</text>
</comment>
<dbReference type="Proteomes" id="UP000321026">
    <property type="component" value="Unassembled WGS sequence"/>
</dbReference>
<evidence type="ECO:0000256" key="2">
    <source>
        <dbReference type="ARBA" id="ARBA00022475"/>
    </source>
</evidence>